<name>W9R254_9ROSA</name>
<gene>
    <name evidence="2" type="ORF">L484_003234</name>
</gene>
<dbReference type="InterPro" id="IPR004345">
    <property type="entry name" value="TB2_DP1_HVA22"/>
</dbReference>
<comment type="caution">
    <text evidence="1">Lacks conserved residue(s) required for the propagation of feature annotation.</text>
</comment>
<feature type="transmembrane region" description="Helical" evidence="1">
    <location>
        <begin position="49"/>
        <end position="69"/>
    </location>
</feature>
<dbReference type="eggNOG" id="KOG1726">
    <property type="taxonomic scope" value="Eukaryota"/>
</dbReference>
<evidence type="ECO:0000313" key="3">
    <source>
        <dbReference type="Proteomes" id="UP000030645"/>
    </source>
</evidence>
<sequence>MVFGYAYPAYECYKIVEKNNPEVHDQLLSWCHYWILVAMLTVSERIGDFFFSWLPLYSEAKLALFIYLWSSKMKGTKYIYNCFFQPLMARHEAEIDRRIWELRTKAGNFVIINWKKALSIGQARFLEILQGVSSPESAITSQPHYPHQSDKGNKLVVPGRNKEACEELLTCDTELEPISEEADTYVENEDIIKSNASERISVDKEAIHVMPGKWKRMFSSAGNTS</sequence>
<keyword evidence="1" id="KW-1133">Transmembrane helix</keyword>
<keyword evidence="1" id="KW-0472">Membrane</keyword>
<evidence type="ECO:0000256" key="1">
    <source>
        <dbReference type="RuleBase" id="RU362006"/>
    </source>
</evidence>
<reference evidence="3" key="1">
    <citation type="submission" date="2013-01" db="EMBL/GenBank/DDBJ databases">
        <title>Draft Genome Sequence of a Mulberry Tree, Morus notabilis C.K. Schneid.</title>
        <authorList>
            <person name="He N."/>
            <person name="Zhao S."/>
        </authorList>
    </citation>
    <scope>NUCLEOTIDE SEQUENCE</scope>
</reference>
<comment type="subcellular location">
    <subcellularLocation>
        <location evidence="1">Membrane</location>
        <topology evidence="1">Multi-pass membrane protein</topology>
    </subcellularLocation>
</comment>
<dbReference type="AlphaFoldDB" id="W9R254"/>
<dbReference type="STRING" id="981085.W9R254"/>
<dbReference type="Pfam" id="PF03134">
    <property type="entry name" value="TB2_DP1_HVA22"/>
    <property type="match status" value="1"/>
</dbReference>
<dbReference type="PANTHER" id="PTHR12300">
    <property type="entry name" value="HVA22-LIKE PROTEINS"/>
    <property type="match status" value="1"/>
</dbReference>
<dbReference type="EMBL" id="KE343597">
    <property type="protein sequence ID" value="EXB36849.1"/>
    <property type="molecule type" value="Genomic_DNA"/>
</dbReference>
<protein>
    <recommendedName>
        <fullName evidence="1">HVA22-like protein</fullName>
    </recommendedName>
</protein>
<evidence type="ECO:0000313" key="2">
    <source>
        <dbReference type="EMBL" id="EXB36849.1"/>
    </source>
</evidence>
<dbReference type="GO" id="GO:0016020">
    <property type="term" value="C:membrane"/>
    <property type="evidence" value="ECO:0007669"/>
    <property type="project" value="UniProtKB-SubCell"/>
</dbReference>
<comment type="similarity">
    <text evidence="1">Belongs to the DP1 family.</text>
</comment>
<accession>W9R254</accession>
<dbReference type="PANTHER" id="PTHR12300:SF117">
    <property type="entry name" value="LP05237P-RELATED"/>
    <property type="match status" value="1"/>
</dbReference>
<keyword evidence="3" id="KW-1185">Reference proteome</keyword>
<proteinExistence type="inferred from homology"/>
<dbReference type="Proteomes" id="UP000030645">
    <property type="component" value="Unassembled WGS sequence"/>
</dbReference>
<organism evidence="2 3">
    <name type="scientific">Morus notabilis</name>
    <dbReference type="NCBI Taxonomy" id="981085"/>
    <lineage>
        <taxon>Eukaryota</taxon>
        <taxon>Viridiplantae</taxon>
        <taxon>Streptophyta</taxon>
        <taxon>Embryophyta</taxon>
        <taxon>Tracheophyta</taxon>
        <taxon>Spermatophyta</taxon>
        <taxon>Magnoliopsida</taxon>
        <taxon>eudicotyledons</taxon>
        <taxon>Gunneridae</taxon>
        <taxon>Pentapetalae</taxon>
        <taxon>rosids</taxon>
        <taxon>fabids</taxon>
        <taxon>Rosales</taxon>
        <taxon>Moraceae</taxon>
        <taxon>Moreae</taxon>
        <taxon>Morus</taxon>
    </lineage>
</organism>
<keyword evidence="1" id="KW-0812">Transmembrane</keyword>